<dbReference type="AlphaFoldDB" id="A0A6A6Y0I1"/>
<sequence>MNEPGLPQPADPTKWTFFDIPREIRDSMYAEALGGHTLEIVVSSTYLQAYMAMGGSIDSPKSVLSLTTLCSSGVVPRTWAWKRNQGLIKTHFPVLKSMLITVKATSELKREVPFSWKTRLDTFLDDFGPAGLVTKEAALVETVKYFCVPLGCIKQRDGSMVTVGLDLLWEELKRRKEQKERYGAENTERELFWDLDAETTRKIVDPRIAVDMFGMDSRNGTMERLL</sequence>
<keyword evidence="2" id="KW-1185">Reference proteome</keyword>
<gene>
    <name evidence="1 3" type="ORF">BDZ99DRAFT_555353</name>
</gene>
<accession>A0A6A6Y0I1</accession>
<organism evidence="1">
    <name type="scientific">Mytilinidion resinicola</name>
    <dbReference type="NCBI Taxonomy" id="574789"/>
    <lineage>
        <taxon>Eukaryota</taxon>
        <taxon>Fungi</taxon>
        <taxon>Dikarya</taxon>
        <taxon>Ascomycota</taxon>
        <taxon>Pezizomycotina</taxon>
        <taxon>Dothideomycetes</taxon>
        <taxon>Pleosporomycetidae</taxon>
        <taxon>Mytilinidiales</taxon>
        <taxon>Mytilinidiaceae</taxon>
        <taxon>Mytilinidion</taxon>
    </lineage>
</organism>
<evidence type="ECO:0000313" key="2">
    <source>
        <dbReference type="Proteomes" id="UP000504636"/>
    </source>
</evidence>
<proteinExistence type="predicted"/>
<dbReference type="GeneID" id="54468039"/>
<reference evidence="3" key="2">
    <citation type="submission" date="2020-04" db="EMBL/GenBank/DDBJ databases">
        <authorList>
            <consortium name="NCBI Genome Project"/>
        </authorList>
    </citation>
    <scope>NUCLEOTIDE SEQUENCE</scope>
    <source>
        <strain evidence="3">CBS 304.34</strain>
    </source>
</reference>
<dbReference type="RefSeq" id="XP_033568281.1">
    <property type="nucleotide sequence ID" value="XM_033727146.1"/>
</dbReference>
<reference evidence="3" key="3">
    <citation type="submission" date="2025-04" db="UniProtKB">
        <authorList>
            <consortium name="RefSeq"/>
        </authorList>
    </citation>
    <scope>IDENTIFICATION</scope>
    <source>
        <strain evidence="3">CBS 304.34</strain>
    </source>
</reference>
<name>A0A6A6Y0I1_9PEZI</name>
<dbReference type="Proteomes" id="UP000504636">
    <property type="component" value="Unplaced"/>
</dbReference>
<evidence type="ECO:0000313" key="3">
    <source>
        <dbReference type="RefSeq" id="XP_033568281.1"/>
    </source>
</evidence>
<evidence type="ECO:0000313" key="1">
    <source>
        <dbReference type="EMBL" id="KAF2801317.1"/>
    </source>
</evidence>
<reference evidence="1 3" key="1">
    <citation type="journal article" date="2020" name="Stud. Mycol.">
        <title>101 Dothideomycetes genomes: a test case for predicting lifestyles and emergence of pathogens.</title>
        <authorList>
            <person name="Haridas S."/>
            <person name="Albert R."/>
            <person name="Binder M."/>
            <person name="Bloem J."/>
            <person name="Labutti K."/>
            <person name="Salamov A."/>
            <person name="Andreopoulos B."/>
            <person name="Baker S."/>
            <person name="Barry K."/>
            <person name="Bills G."/>
            <person name="Bluhm B."/>
            <person name="Cannon C."/>
            <person name="Castanera R."/>
            <person name="Culley D."/>
            <person name="Daum C."/>
            <person name="Ezra D."/>
            <person name="Gonzalez J."/>
            <person name="Henrissat B."/>
            <person name="Kuo A."/>
            <person name="Liang C."/>
            <person name="Lipzen A."/>
            <person name="Lutzoni F."/>
            <person name="Magnuson J."/>
            <person name="Mondo S."/>
            <person name="Nolan M."/>
            <person name="Ohm R."/>
            <person name="Pangilinan J."/>
            <person name="Park H.-J."/>
            <person name="Ramirez L."/>
            <person name="Alfaro M."/>
            <person name="Sun H."/>
            <person name="Tritt A."/>
            <person name="Yoshinaga Y."/>
            <person name="Zwiers L.-H."/>
            <person name="Turgeon B."/>
            <person name="Goodwin S."/>
            <person name="Spatafora J."/>
            <person name="Crous P."/>
            <person name="Grigoriev I."/>
        </authorList>
    </citation>
    <scope>NUCLEOTIDE SEQUENCE</scope>
    <source>
        <strain evidence="1 3">CBS 304.34</strain>
    </source>
</reference>
<dbReference type="EMBL" id="MU003732">
    <property type="protein sequence ID" value="KAF2801317.1"/>
    <property type="molecule type" value="Genomic_DNA"/>
</dbReference>
<protein>
    <submittedName>
        <fullName evidence="1 3">Uncharacterized protein</fullName>
    </submittedName>
</protein>